<dbReference type="AlphaFoldDB" id="A4A8U0"/>
<keyword evidence="2" id="KW-1185">Reference proteome</keyword>
<gene>
    <name evidence="1" type="ORF">KT71_04215</name>
</gene>
<protein>
    <submittedName>
        <fullName evidence="1">Uncharacterized protein</fullName>
    </submittedName>
</protein>
<dbReference type="Proteomes" id="UP000019205">
    <property type="component" value="Chromosome"/>
</dbReference>
<reference evidence="1 2" key="1">
    <citation type="journal article" date="2007" name="Proc. Natl. Acad. Sci. U.S.A.">
        <title>Characterization of a marine gammaproteobacterium capable of aerobic anoxygenic photosynthesis.</title>
        <authorList>
            <person name="Fuchs B.M."/>
            <person name="Spring S."/>
            <person name="Teeling H."/>
            <person name="Quast C."/>
            <person name="Wulf J."/>
            <person name="Schattenhofer M."/>
            <person name="Yan S."/>
            <person name="Ferriera S."/>
            <person name="Johnson J."/>
            <person name="Glockner F.O."/>
            <person name="Amann R."/>
        </authorList>
    </citation>
    <scope>NUCLEOTIDE SEQUENCE [LARGE SCALE GENOMIC DNA]</scope>
    <source>
        <strain evidence="1">KT71</strain>
    </source>
</reference>
<evidence type="ECO:0000313" key="2">
    <source>
        <dbReference type="Proteomes" id="UP000019205"/>
    </source>
</evidence>
<evidence type="ECO:0000313" key="1">
    <source>
        <dbReference type="EMBL" id="EAQ97482.2"/>
    </source>
</evidence>
<proteinExistence type="predicted"/>
<organism evidence="1 2">
    <name type="scientific">Congregibacter litoralis KT71</name>
    <dbReference type="NCBI Taxonomy" id="314285"/>
    <lineage>
        <taxon>Bacteria</taxon>
        <taxon>Pseudomonadati</taxon>
        <taxon>Pseudomonadota</taxon>
        <taxon>Gammaproteobacteria</taxon>
        <taxon>Cellvibrionales</taxon>
        <taxon>Halieaceae</taxon>
        <taxon>Congregibacter</taxon>
    </lineage>
</organism>
<dbReference type="HOGENOM" id="CLU_1701254_0_0_6"/>
<accession>A4A8U0</accession>
<name>A4A8U0_9GAMM</name>
<comment type="caution">
    <text evidence="1">The sequence shown here is derived from an EMBL/GenBank/DDBJ whole genome shotgun (WGS) entry which is preliminary data.</text>
</comment>
<dbReference type="EMBL" id="AAOA02000002">
    <property type="protein sequence ID" value="EAQ97482.2"/>
    <property type="molecule type" value="Genomic_DNA"/>
</dbReference>
<sequence length="154" mass="17219">MKRLSSIAAVLLVVGYFGFEVSNLYRLQYRMEPLYIFDQFASAHSAIAVCGSSDAEERRRFTHNFDYVRSRAVDHLLTPSAEAAPQTSESKASLAPLTVAQAEADIQDRLERRRDEVEALVEDQGCGGPDLRRLVKFHEIRARLNLANAPVKPG</sequence>
<reference evidence="1 2" key="2">
    <citation type="journal article" date="2009" name="PLoS ONE">
        <title>The photosynthetic apparatus and its regulation in the aerobic gammaproteobacterium Congregibacter litoralis gen. nov., sp. nov.</title>
        <authorList>
            <person name="Spring S."/>
            <person name="Lunsdorf H."/>
            <person name="Fuchs B.M."/>
            <person name="Tindall B.J."/>
        </authorList>
    </citation>
    <scope>NUCLEOTIDE SEQUENCE [LARGE SCALE GENOMIC DNA]</scope>
    <source>
        <strain evidence="1">KT71</strain>
    </source>
</reference>
<dbReference type="RefSeq" id="WP_023659792.1">
    <property type="nucleotide sequence ID" value="NZ_CM002299.1"/>
</dbReference>
<dbReference type="STRING" id="314285.KT71_04215"/>